<comment type="subcellular location">
    <subcellularLocation>
        <location evidence="1">Cell membrane</location>
        <topology evidence="1">Multi-pass membrane protein</topology>
    </subcellularLocation>
</comment>
<evidence type="ECO:0000256" key="9">
    <source>
        <dbReference type="SAM" id="Phobius"/>
    </source>
</evidence>
<dbReference type="InterPro" id="IPR011701">
    <property type="entry name" value="MFS"/>
</dbReference>
<dbReference type="PANTHER" id="PTHR42718:SF42">
    <property type="entry name" value="EXPORT PROTEIN"/>
    <property type="match status" value="1"/>
</dbReference>
<evidence type="ECO:0000259" key="10">
    <source>
        <dbReference type="PROSITE" id="PS50850"/>
    </source>
</evidence>
<dbReference type="Gene3D" id="1.20.1720.10">
    <property type="entry name" value="Multidrug resistance protein D"/>
    <property type="match status" value="1"/>
</dbReference>
<protein>
    <submittedName>
        <fullName evidence="11">MFS transporter</fullName>
    </submittedName>
</protein>
<dbReference type="InterPro" id="IPR004638">
    <property type="entry name" value="EmrB-like"/>
</dbReference>
<dbReference type="Gene3D" id="1.20.1250.20">
    <property type="entry name" value="MFS general substrate transporter like domains"/>
    <property type="match status" value="1"/>
</dbReference>
<gene>
    <name evidence="11" type="ORF">B4N89_09625</name>
</gene>
<dbReference type="GO" id="GO:0005886">
    <property type="term" value="C:plasma membrane"/>
    <property type="evidence" value="ECO:0007669"/>
    <property type="project" value="UniProtKB-SubCell"/>
</dbReference>
<evidence type="ECO:0000256" key="8">
    <source>
        <dbReference type="SAM" id="MobiDB-lite"/>
    </source>
</evidence>
<evidence type="ECO:0000256" key="5">
    <source>
        <dbReference type="ARBA" id="ARBA00022989"/>
    </source>
</evidence>
<feature type="transmembrane region" description="Helical" evidence="9">
    <location>
        <begin position="86"/>
        <end position="105"/>
    </location>
</feature>
<feature type="transmembrane region" description="Helical" evidence="9">
    <location>
        <begin position="300"/>
        <end position="323"/>
    </location>
</feature>
<organism evidence="11 12">
    <name type="scientific">Embleya scabrispora</name>
    <dbReference type="NCBI Taxonomy" id="159449"/>
    <lineage>
        <taxon>Bacteria</taxon>
        <taxon>Bacillati</taxon>
        <taxon>Actinomycetota</taxon>
        <taxon>Actinomycetes</taxon>
        <taxon>Kitasatosporales</taxon>
        <taxon>Streptomycetaceae</taxon>
        <taxon>Embleya</taxon>
    </lineage>
</organism>
<evidence type="ECO:0000256" key="4">
    <source>
        <dbReference type="ARBA" id="ARBA00022692"/>
    </source>
</evidence>
<proteinExistence type="predicted"/>
<feature type="transmembrane region" description="Helical" evidence="9">
    <location>
        <begin position="111"/>
        <end position="132"/>
    </location>
</feature>
<keyword evidence="7" id="KW-0046">Antibiotic resistance</keyword>
<feature type="transmembrane region" description="Helical" evidence="9">
    <location>
        <begin position="232"/>
        <end position="252"/>
    </location>
</feature>
<dbReference type="GO" id="GO:0022857">
    <property type="term" value="F:transmembrane transporter activity"/>
    <property type="evidence" value="ECO:0007669"/>
    <property type="project" value="InterPro"/>
</dbReference>
<feature type="transmembrane region" description="Helical" evidence="9">
    <location>
        <begin position="273"/>
        <end position="294"/>
    </location>
</feature>
<dbReference type="GO" id="GO:0046677">
    <property type="term" value="P:response to antibiotic"/>
    <property type="evidence" value="ECO:0007669"/>
    <property type="project" value="UniProtKB-KW"/>
</dbReference>
<dbReference type="Proteomes" id="UP000190037">
    <property type="component" value="Unassembled WGS sequence"/>
</dbReference>
<dbReference type="InterPro" id="IPR036259">
    <property type="entry name" value="MFS_trans_sf"/>
</dbReference>
<keyword evidence="5 9" id="KW-1133">Transmembrane helix</keyword>
<dbReference type="PRINTS" id="PR01036">
    <property type="entry name" value="TCRTETB"/>
</dbReference>
<dbReference type="STRING" id="159449.B4N89_09625"/>
<feature type="transmembrane region" description="Helical" evidence="9">
    <location>
        <begin position="335"/>
        <end position="353"/>
    </location>
</feature>
<keyword evidence="12" id="KW-1185">Reference proteome</keyword>
<feature type="region of interest" description="Disordered" evidence="8">
    <location>
        <begin position="492"/>
        <end position="512"/>
    </location>
</feature>
<feature type="domain" description="Major facilitator superfamily (MFS) profile" evidence="10">
    <location>
        <begin position="20"/>
        <end position="465"/>
    </location>
</feature>
<feature type="transmembrane region" description="Helical" evidence="9">
    <location>
        <begin position="144"/>
        <end position="166"/>
    </location>
</feature>
<dbReference type="NCBIfam" id="TIGR00711">
    <property type="entry name" value="efflux_EmrB"/>
    <property type="match status" value="1"/>
</dbReference>
<evidence type="ECO:0000256" key="7">
    <source>
        <dbReference type="ARBA" id="ARBA00023251"/>
    </source>
</evidence>
<feature type="transmembrane region" description="Helical" evidence="9">
    <location>
        <begin position="405"/>
        <end position="422"/>
    </location>
</feature>
<keyword evidence="6 9" id="KW-0472">Membrane</keyword>
<dbReference type="PANTHER" id="PTHR42718">
    <property type="entry name" value="MAJOR FACILITATOR SUPERFAMILY MULTIDRUG TRANSPORTER MFSC"/>
    <property type="match status" value="1"/>
</dbReference>
<evidence type="ECO:0000256" key="6">
    <source>
        <dbReference type="ARBA" id="ARBA00023136"/>
    </source>
</evidence>
<feature type="transmembrane region" description="Helical" evidence="9">
    <location>
        <begin position="442"/>
        <end position="461"/>
    </location>
</feature>
<sequence>MSVSLPSGGIRAKTPAGRWVLLATVLGSGMAMLDSTVVNVALPSIGRSFDTSLAALQWTVNAYTLTLAGLILLGGALGDRYGRRRVFVIGVAWFALASLLCGIAPNVETLIAARALQGIGGALLTPGSLAIIQATFHADDRARAVGTWSGLGGVASAIGPFLGGWLVDAVSWRWVFLINLPLAVVTIVVALRSVPETFDPQPRGRFDVSGAALAALALAGVTWALVEAQGNPTSAALAGAAGVVAGVAFVVVEKRSREPMLPLDIFRIRLFTSVNVVTLFVYGALGAFMLLLVLELQTVAGYSAQEAGLALLPVTVVMLLLSARSGDLARRIGPRWQLSVGPLVCAGGLLTLLRVGPHASYVADVLPGVVVFGLGLAVLVAPLTATVLASVDVGRAGIASGVNNAAARAAGLLAVAGLPALVGLSGDGYRDPGVVDTGFDRALWICAALLVVGSAVAWFTVPSRALAATEPDVPDGRAAPCVRVGCDMAGPPLDPGHERVQGGVTGRERPAP</sequence>
<reference evidence="11 12" key="1">
    <citation type="submission" date="2017-03" db="EMBL/GenBank/DDBJ databases">
        <title>Draft genome sequence of Streptomyces scabrisporus NF3, endophyte isolated from Amphipterygium adstringens.</title>
        <authorList>
            <person name="Vazquez M."/>
            <person name="Ceapa C.D."/>
            <person name="Rodriguez Luna D."/>
            <person name="Sanchez Esquivel S."/>
        </authorList>
    </citation>
    <scope>NUCLEOTIDE SEQUENCE [LARGE SCALE GENOMIC DNA]</scope>
    <source>
        <strain evidence="11 12">NF3</strain>
    </source>
</reference>
<evidence type="ECO:0000256" key="1">
    <source>
        <dbReference type="ARBA" id="ARBA00004651"/>
    </source>
</evidence>
<feature type="transmembrane region" description="Helical" evidence="9">
    <location>
        <begin position="172"/>
        <end position="194"/>
    </location>
</feature>
<dbReference type="InterPro" id="IPR020846">
    <property type="entry name" value="MFS_dom"/>
</dbReference>
<feature type="transmembrane region" description="Helical" evidence="9">
    <location>
        <begin position="54"/>
        <end position="74"/>
    </location>
</feature>
<evidence type="ECO:0000313" key="12">
    <source>
        <dbReference type="Proteomes" id="UP000190037"/>
    </source>
</evidence>
<feature type="transmembrane region" description="Helical" evidence="9">
    <location>
        <begin position="206"/>
        <end position="226"/>
    </location>
</feature>
<dbReference type="RefSeq" id="WP_078975480.1">
    <property type="nucleotide sequence ID" value="NZ_MWQN01000001.1"/>
</dbReference>
<comment type="caution">
    <text evidence="11">The sequence shown here is derived from an EMBL/GenBank/DDBJ whole genome shotgun (WGS) entry which is preliminary data.</text>
</comment>
<feature type="compositionally biased region" description="Basic and acidic residues" evidence="8">
    <location>
        <begin position="495"/>
        <end position="512"/>
    </location>
</feature>
<feature type="transmembrane region" description="Helical" evidence="9">
    <location>
        <begin position="20"/>
        <end position="42"/>
    </location>
</feature>
<evidence type="ECO:0000256" key="3">
    <source>
        <dbReference type="ARBA" id="ARBA00022475"/>
    </source>
</evidence>
<dbReference type="EMBL" id="MWQN01000001">
    <property type="protein sequence ID" value="OPC81175.1"/>
    <property type="molecule type" value="Genomic_DNA"/>
</dbReference>
<dbReference type="AlphaFoldDB" id="A0A1T3NWM1"/>
<dbReference type="OrthoDB" id="7375466at2"/>
<dbReference type="Pfam" id="PF07690">
    <property type="entry name" value="MFS_1"/>
    <property type="match status" value="1"/>
</dbReference>
<keyword evidence="4 9" id="KW-0812">Transmembrane</keyword>
<keyword evidence="2" id="KW-0813">Transport</keyword>
<dbReference type="SUPFAM" id="SSF103473">
    <property type="entry name" value="MFS general substrate transporter"/>
    <property type="match status" value="1"/>
</dbReference>
<name>A0A1T3NWM1_9ACTN</name>
<evidence type="ECO:0000256" key="2">
    <source>
        <dbReference type="ARBA" id="ARBA00022448"/>
    </source>
</evidence>
<dbReference type="PROSITE" id="PS50850">
    <property type="entry name" value="MFS"/>
    <property type="match status" value="1"/>
</dbReference>
<dbReference type="CDD" id="cd17321">
    <property type="entry name" value="MFS_MMR_MDR_like"/>
    <property type="match status" value="1"/>
</dbReference>
<feature type="transmembrane region" description="Helical" evidence="9">
    <location>
        <begin position="365"/>
        <end position="393"/>
    </location>
</feature>
<evidence type="ECO:0000313" key="11">
    <source>
        <dbReference type="EMBL" id="OPC81175.1"/>
    </source>
</evidence>
<keyword evidence="3" id="KW-1003">Cell membrane</keyword>
<accession>A0A1T3NWM1</accession>